<dbReference type="SUPFAM" id="SSF52540">
    <property type="entry name" value="P-loop containing nucleoside triphosphate hydrolases"/>
    <property type="match status" value="1"/>
</dbReference>
<dbReference type="PANTHER" id="PTHR12083:SF9">
    <property type="entry name" value="BIFUNCTIONAL POLYNUCLEOTIDE PHOSPHATASE_KINASE"/>
    <property type="match status" value="1"/>
</dbReference>
<dbReference type="GO" id="GO:0046404">
    <property type="term" value="F:ATP-dependent polydeoxyribonucleotide 5'-hydroxyl-kinase activity"/>
    <property type="evidence" value="ECO:0007669"/>
    <property type="project" value="TreeGrafter"/>
</dbReference>
<dbReference type="PANTHER" id="PTHR12083">
    <property type="entry name" value="BIFUNCTIONAL POLYNUCLEOTIDE PHOSPHATASE/KINASE"/>
    <property type="match status" value="1"/>
</dbReference>
<dbReference type="Gene3D" id="3.40.50.300">
    <property type="entry name" value="P-loop containing nucleotide triphosphate hydrolases"/>
    <property type="match status" value="1"/>
</dbReference>
<dbReference type="GO" id="GO:0003690">
    <property type="term" value="F:double-stranded DNA binding"/>
    <property type="evidence" value="ECO:0007669"/>
    <property type="project" value="TreeGrafter"/>
</dbReference>
<evidence type="ECO:0000313" key="1">
    <source>
        <dbReference type="EMBL" id="QJA59619.1"/>
    </source>
</evidence>
<dbReference type="GO" id="GO:0006281">
    <property type="term" value="P:DNA repair"/>
    <property type="evidence" value="ECO:0007669"/>
    <property type="project" value="TreeGrafter"/>
</dbReference>
<gene>
    <name evidence="1" type="ORF">MM415B01262_0019</name>
</gene>
<sequence>MSSKQPEIIIMVGLPRSGKTSRVNKYLEENPQTVPVCSDDIRKALRVGFDRRLEPFVWTVAYTMARALLYRKLNVIIDNTNITRAERRRWIEIGNEFEAKISFNICNLPETESGLQELRLRADMAGYPDFLIDYMHKKYEPPTPDEICSESYSEIVEGSFL</sequence>
<dbReference type="Pfam" id="PF13671">
    <property type="entry name" value="AAA_33"/>
    <property type="match status" value="1"/>
</dbReference>
<proteinExistence type="predicted"/>
<protein>
    <submittedName>
        <fullName evidence="1">Putative ATPase domain containing protein</fullName>
    </submittedName>
</protein>
<dbReference type="EMBL" id="MT141377">
    <property type="protein sequence ID" value="QJA59619.1"/>
    <property type="molecule type" value="Genomic_DNA"/>
</dbReference>
<accession>A0A6M3IPX3</accession>
<reference evidence="1" key="1">
    <citation type="submission" date="2020-03" db="EMBL/GenBank/DDBJ databases">
        <title>The deep terrestrial virosphere.</title>
        <authorList>
            <person name="Holmfeldt K."/>
            <person name="Nilsson E."/>
            <person name="Simone D."/>
            <person name="Lopez-Fernandez M."/>
            <person name="Wu X."/>
            <person name="de Brujin I."/>
            <person name="Lundin D."/>
            <person name="Andersson A."/>
            <person name="Bertilsson S."/>
            <person name="Dopson M."/>
        </authorList>
    </citation>
    <scope>NUCLEOTIDE SEQUENCE</scope>
    <source>
        <strain evidence="1">MM415B01262</strain>
    </source>
</reference>
<dbReference type="InterPro" id="IPR027417">
    <property type="entry name" value="P-loop_NTPase"/>
</dbReference>
<dbReference type="AlphaFoldDB" id="A0A6M3IPX3"/>
<organism evidence="1">
    <name type="scientific">viral metagenome</name>
    <dbReference type="NCBI Taxonomy" id="1070528"/>
    <lineage>
        <taxon>unclassified sequences</taxon>
        <taxon>metagenomes</taxon>
        <taxon>organismal metagenomes</taxon>
    </lineage>
</organism>
<name>A0A6M3IPX3_9ZZZZ</name>
<dbReference type="GO" id="GO:0046403">
    <property type="term" value="F:polynucleotide 3'-phosphatase activity"/>
    <property type="evidence" value="ECO:0007669"/>
    <property type="project" value="TreeGrafter"/>
</dbReference>